<accession>A0A4S2MVF0</accession>
<protein>
    <submittedName>
        <fullName evidence="2">Metallo-hydrolase/oxidoreductase</fullName>
    </submittedName>
</protein>
<dbReference type="GO" id="GO:0016787">
    <property type="term" value="F:hydrolase activity"/>
    <property type="evidence" value="ECO:0007669"/>
    <property type="project" value="UniProtKB-KW"/>
</dbReference>
<dbReference type="InParanoid" id="A0A4S2MVF0"/>
<evidence type="ECO:0000313" key="2">
    <source>
        <dbReference type="EMBL" id="TGZ80517.1"/>
    </source>
</evidence>
<dbReference type="Pfam" id="PF12706">
    <property type="entry name" value="Lactamase_B_2"/>
    <property type="match status" value="1"/>
</dbReference>
<dbReference type="SUPFAM" id="SSF56281">
    <property type="entry name" value="Metallo-hydrolase/oxidoreductase"/>
    <property type="match status" value="1"/>
</dbReference>
<dbReference type="AlphaFoldDB" id="A0A4S2MVF0"/>
<dbReference type="InterPro" id="IPR036866">
    <property type="entry name" value="RibonucZ/Hydroxyglut_hydro"/>
</dbReference>
<dbReference type="PANTHER" id="PTHR43546:SF7">
    <property type="entry name" value="METALLO-BETA-LACTAMASE DOMAIN-CONTAINING PROTEIN"/>
    <property type="match status" value="1"/>
</dbReference>
<feature type="domain" description="Metallo-beta-lactamase" evidence="1">
    <location>
        <begin position="89"/>
        <end position="300"/>
    </location>
</feature>
<dbReference type="Gene3D" id="3.60.15.10">
    <property type="entry name" value="Ribonuclease Z/Hydroxyacylglutathione hydrolase-like"/>
    <property type="match status" value="1"/>
</dbReference>
<dbReference type="InterPro" id="IPR050114">
    <property type="entry name" value="UPF0173_UPF0282_UlaG_hydrolase"/>
</dbReference>
<sequence length="345" mass="37792">MTTYKFRLPVNPAQSLPPTRDAIAPSVTALPLAKQTQVHPKKSTDSKNASIFFVGTATTILEWSEIRIMTDPNFLHDGDHVHLGPGVSATRITNPAIMELRDLPSIDAVLLSHYHGDHFDPKVEGSLRRDLPIITTPHAHNHLSTKPGNDKFTSVYPLDHFESGLITLPDNSTAAIRVTGMPGKHVLPGPGHVIETVNDLLGAVPPTNGWMVELGHQSGSSGEFTTGYRIYISGDTMLIPELHEVAERYRKEGIDLMLVHLGGTTIPSPKMPLLMVTMDAKMGVELIRIVNPDLTIPIHYDDYDVFASGLDEFKAEVDQAGLNGKVIYLERGDSFRFDVKVSSQG</sequence>
<dbReference type="Proteomes" id="UP000298138">
    <property type="component" value="Unassembled WGS sequence"/>
</dbReference>
<dbReference type="PANTHER" id="PTHR43546">
    <property type="entry name" value="UPF0173 METAL-DEPENDENT HYDROLASE MJ1163-RELATED"/>
    <property type="match status" value="1"/>
</dbReference>
<gene>
    <name evidence="2" type="ORF">EX30DRAFT_332024</name>
</gene>
<evidence type="ECO:0000259" key="1">
    <source>
        <dbReference type="Pfam" id="PF12706"/>
    </source>
</evidence>
<keyword evidence="3" id="KW-1185">Reference proteome</keyword>
<proteinExistence type="predicted"/>
<organism evidence="2 3">
    <name type="scientific">Ascodesmis nigricans</name>
    <dbReference type="NCBI Taxonomy" id="341454"/>
    <lineage>
        <taxon>Eukaryota</taxon>
        <taxon>Fungi</taxon>
        <taxon>Dikarya</taxon>
        <taxon>Ascomycota</taxon>
        <taxon>Pezizomycotina</taxon>
        <taxon>Pezizomycetes</taxon>
        <taxon>Pezizales</taxon>
        <taxon>Ascodesmidaceae</taxon>
        <taxon>Ascodesmis</taxon>
    </lineage>
</organism>
<dbReference type="InterPro" id="IPR001279">
    <property type="entry name" value="Metallo-B-lactamas"/>
</dbReference>
<name>A0A4S2MVF0_9PEZI</name>
<keyword evidence="2" id="KW-0378">Hydrolase</keyword>
<reference evidence="2 3" key="1">
    <citation type="submission" date="2019-04" db="EMBL/GenBank/DDBJ databases">
        <title>Comparative genomics and transcriptomics to analyze fruiting body development in filamentous ascomycetes.</title>
        <authorList>
            <consortium name="DOE Joint Genome Institute"/>
            <person name="Lutkenhaus R."/>
            <person name="Traeger S."/>
            <person name="Breuer J."/>
            <person name="Kuo A."/>
            <person name="Lipzen A."/>
            <person name="Pangilinan J."/>
            <person name="Dilworth D."/>
            <person name="Sandor L."/>
            <person name="Poggeler S."/>
            <person name="Barry K."/>
            <person name="Grigoriev I.V."/>
            <person name="Nowrousian M."/>
        </authorList>
    </citation>
    <scope>NUCLEOTIDE SEQUENCE [LARGE SCALE GENOMIC DNA]</scope>
    <source>
        <strain evidence="2 3">CBS 389.68</strain>
    </source>
</reference>
<dbReference type="EMBL" id="ML220124">
    <property type="protein sequence ID" value="TGZ80517.1"/>
    <property type="molecule type" value="Genomic_DNA"/>
</dbReference>
<dbReference type="OrthoDB" id="332863at2759"/>
<evidence type="ECO:0000313" key="3">
    <source>
        <dbReference type="Proteomes" id="UP000298138"/>
    </source>
</evidence>